<keyword evidence="1" id="KW-0472">Membrane</keyword>
<name>A0A926JDC0_9RHOB</name>
<comment type="caution">
    <text evidence="2">The sequence shown here is derived from an EMBL/GenBank/DDBJ whole genome shotgun (WGS) entry which is preliminary data.</text>
</comment>
<evidence type="ECO:0000313" key="2">
    <source>
        <dbReference type="EMBL" id="MBC9247915.1"/>
    </source>
</evidence>
<sequence length="103" mass="10842">MPRPKPENQLMLMICTPGNQQGLLGTQGLQGGGWQSGFTGTSGLQIGLSKPRPKNRKPADTLSMLSADTSIISVSACALIAMAILLVKINPKGQDEKKSDHGI</sequence>
<proteinExistence type="predicted"/>
<dbReference type="Proteomes" id="UP000608594">
    <property type="component" value="Unassembled WGS sequence"/>
</dbReference>
<accession>A0A926JDC0</accession>
<protein>
    <submittedName>
        <fullName evidence="2">Uncharacterized protein</fullName>
    </submittedName>
</protein>
<keyword evidence="3" id="KW-1185">Reference proteome</keyword>
<keyword evidence="1" id="KW-0812">Transmembrane</keyword>
<organism evidence="2 3">
    <name type="scientific">Paracoccus amoyensis</name>
    <dbReference type="NCBI Taxonomy" id="2760093"/>
    <lineage>
        <taxon>Bacteria</taxon>
        <taxon>Pseudomonadati</taxon>
        <taxon>Pseudomonadota</taxon>
        <taxon>Alphaproteobacteria</taxon>
        <taxon>Rhodobacterales</taxon>
        <taxon>Paracoccaceae</taxon>
        <taxon>Paracoccus</taxon>
    </lineage>
</organism>
<dbReference type="AlphaFoldDB" id="A0A926JDC0"/>
<evidence type="ECO:0000256" key="1">
    <source>
        <dbReference type="SAM" id="Phobius"/>
    </source>
</evidence>
<feature type="transmembrane region" description="Helical" evidence="1">
    <location>
        <begin position="70"/>
        <end position="89"/>
    </location>
</feature>
<keyword evidence="1" id="KW-1133">Transmembrane helix</keyword>
<evidence type="ECO:0000313" key="3">
    <source>
        <dbReference type="Proteomes" id="UP000608594"/>
    </source>
</evidence>
<dbReference type="EMBL" id="JACOQL010000004">
    <property type="protein sequence ID" value="MBC9247915.1"/>
    <property type="molecule type" value="Genomic_DNA"/>
</dbReference>
<gene>
    <name evidence="2" type="ORF">H4P12_14635</name>
</gene>
<reference evidence="2" key="1">
    <citation type="submission" date="2020-08" db="EMBL/GenBank/DDBJ databases">
        <title>Paracoccus amoyensis sp. nov., isolated from the surface seawater at coast of Xiamen, Fujian.</title>
        <authorList>
            <person name="Lyu L."/>
        </authorList>
    </citation>
    <scope>NUCLEOTIDE SEQUENCE</scope>
    <source>
        <strain evidence="2">11-3</strain>
    </source>
</reference>